<dbReference type="InterPro" id="IPR011006">
    <property type="entry name" value="CheY-like_superfamily"/>
</dbReference>
<dbReference type="OrthoDB" id="582170at2"/>
<dbReference type="GO" id="GO:0000160">
    <property type="term" value="P:phosphorelay signal transduction system"/>
    <property type="evidence" value="ECO:0007669"/>
    <property type="project" value="InterPro"/>
</dbReference>
<gene>
    <name evidence="3" type="ORF">C5L14_11615</name>
</gene>
<evidence type="ECO:0000259" key="2">
    <source>
        <dbReference type="PROSITE" id="PS50110"/>
    </source>
</evidence>
<comment type="caution">
    <text evidence="3">The sequence shown here is derived from an EMBL/GenBank/DDBJ whole genome shotgun (WGS) entry which is preliminary data.</text>
</comment>
<evidence type="ECO:0000256" key="1">
    <source>
        <dbReference type="PROSITE-ProRule" id="PRU00169"/>
    </source>
</evidence>
<keyword evidence="4" id="KW-1185">Reference proteome</keyword>
<dbReference type="Pfam" id="PF00072">
    <property type="entry name" value="Response_reg"/>
    <property type="match status" value="1"/>
</dbReference>
<evidence type="ECO:0000313" key="3">
    <source>
        <dbReference type="EMBL" id="PRH87273.1"/>
    </source>
</evidence>
<proteinExistence type="predicted"/>
<dbReference type="InterPro" id="IPR001789">
    <property type="entry name" value="Sig_transdc_resp-reg_receiver"/>
</dbReference>
<feature type="domain" description="Response regulatory" evidence="2">
    <location>
        <begin position="31"/>
        <end position="142"/>
    </location>
</feature>
<dbReference type="Proteomes" id="UP000237682">
    <property type="component" value="Unassembled WGS sequence"/>
</dbReference>
<reference evidence="3 4" key="1">
    <citation type="submission" date="2018-02" db="EMBL/GenBank/DDBJ databases">
        <title>Whole genome sequencing of endophytic bacterium.</title>
        <authorList>
            <person name="Eedara R."/>
            <person name="Podile A.R."/>
        </authorList>
    </citation>
    <scope>NUCLEOTIDE SEQUENCE [LARGE SCALE GENOMIC DNA]</scope>
    <source>
        <strain evidence="3 4">RP1T</strain>
    </source>
</reference>
<dbReference type="EMBL" id="PUEJ01000004">
    <property type="protein sequence ID" value="PRH87273.1"/>
    <property type="molecule type" value="Genomic_DNA"/>
</dbReference>
<feature type="modified residue" description="4-aspartylphosphate" evidence="1">
    <location>
        <position position="81"/>
    </location>
</feature>
<name>A0A2S9QD46_9HYPH</name>
<dbReference type="PROSITE" id="PS50110">
    <property type="entry name" value="RESPONSE_REGULATORY"/>
    <property type="match status" value="1"/>
</dbReference>
<dbReference type="Gene3D" id="3.40.50.2300">
    <property type="match status" value="1"/>
</dbReference>
<organism evidence="3 4">
    <name type="scientific">Labrys okinawensis</name>
    <dbReference type="NCBI Taxonomy" id="346911"/>
    <lineage>
        <taxon>Bacteria</taxon>
        <taxon>Pseudomonadati</taxon>
        <taxon>Pseudomonadota</taxon>
        <taxon>Alphaproteobacteria</taxon>
        <taxon>Hyphomicrobiales</taxon>
        <taxon>Xanthobacteraceae</taxon>
        <taxon>Labrys</taxon>
    </lineage>
</organism>
<dbReference type="AlphaFoldDB" id="A0A2S9QD46"/>
<dbReference type="SMART" id="SM00448">
    <property type="entry name" value="REC"/>
    <property type="match status" value="1"/>
</dbReference>
<protein>
    <submittedName>
        <fullName evidence="3">Response regulator</fullName>
    </submittedName>
</protein>
<dbReference type="SUPFAM" id="SSF52172">
    <property type="entry name" value="CheY-like"/>
    <property type="match status" value="1"/>
</dbReference>
<evidence type="ECO:0000313" key="4">
    <source>
        <dbReference type="Proteomes" id="UP000237682"/>
    </source>
</evidence>
<sequence length="151" mass="16416">MVWFARSSSKFPRSRKVTDQRSHDRPLKGMRILIAEDEFLITATIEETLENAGAEVVTAATLDAAIGAAEHEKVLSAAILDIRLGRQTTESVVDALSARAVPVVFYSGQPLPMSMKDKYPTLKILIKPARQSELVTAIAEAIDTGSSSSHH</sequence>
<accession>A0A2S9QD46</accession>
<keyword evidence="1" id="KW-0597">Phosphoprotein</keyword>